<dbReference type="Pfam" id="PF01663">
    <property type="entry name" value="Phosphodiest"/>
    <property type="match status" value="1"/>
</dbReference>
<name>A0A367IKH5_RHIST</name>
<dbReference type="Gene3D" id="3.40.720.10">
    <property type="entry name" value="Alkaline Phosphatase, subunit A"/>
    <property type="match status" value="1"/>
</dbReference>
<organism evidence="1 2">
    <name type="scientific">Rhizopus stolonifer</name>
    <name type="common">Rhizopus nigricans</name>
    <dbReference type="NCBI Taxonomy" id="4846"/>
    <lineage>
        <taxon>Eukaryota</taxon>
        <taxon>Fungi</taxon>
        <taxon>Fungi incertae sedis</taxon>
        <taxon>Mucoromycota</taxon>
        <taxon>Mucoromycotina</taxon>
        <taxon>Mucoromycetes</taxon>
        <taxon>Mucorales</taxon>
        <taxon>Mucorineae</taxon>
        <taxon>Rhizopodaceae</taxon>
        <taxon>Rhizopus</taxon>
    </lineage>
</organism>
<accession>A0A367IKH5</accession>
<dbReference type="PANTHER" id="PTHR10151:SF120">
    <property type="entry name" value="BIS(5'-ADENOSYL)-TRIPHOSPHATASE"/>
    <property type="match status" value="1"/>
</dbReference>
<reference evidence="1 2" key="1">
    <citation type="journal article" date="2018" name="G3 (Bethesda)">
        <title>Phylogenetic and Phylogenomic Definition of Rhizopus Species.</title>
        <authorList>
            <person name="Gryganskyi A.P."/>
            <person name="Golan J."/>
            <person name="Dolatabadi S."/>
            <person name="Mondo S."/>
            <person name="Robb S."/>
            <person name="Idnurm A."/>
            <person name="Muszewska A."/>
            <person name="Steczkiewicz K."/>
            <person name="Masonjones S."/>
            <person name="Liao H.L."/>
            <person name="Gajdeczka M.T."/>
            <person name="Anike F."/>
            <person name="Vuek A."/>
            <person name="Anishchenko I.M."/>
            <person name="Voigt K."/>
            <person name="de Hoog G.S."/>
            <person name="Smith M.E."/>
            <person name="Heitman J."/>
            <person name="Vilgalys R."/>
            <person name="Stajich J.E."/>
        </authorList>
    </citation>
    <scope>NUCLEOTIDE SEQUENCE [LARGE SCALE GENOMIC DNA]</scope>
    <source>
        <strain evidence="1 2">LSU 92-RS-03</strain>
    </source>
</reference>
<gene>
    <name evidence="1" type="ORF">CU098_003780</name>
</gene>
<dbReference type="PANTHER" id="PTHR10151">
    <property type="entry name" value="ECTONUCLEOTIDE PYROPHOSPHATASE/PHOSPHODIESTERASE"/>
    <property type="match status" value="1"/>
</dbReference>
<evidence type="ECO:0000313" key="2">
    <source>
        <dbReference type="Proteomes" id="UP000253551"/>
    </source>
</evidence>
<dbReference type="SUPFAM" id="SSF53649">
    <property type="entry name" value="Alkaline phosphatase-like"/>
    <property type="match status" value="1"/>
</dbReference>
<dbReference type="GO" id="GO:0047429">
    <property type="term" value="F:nucleoside triphosphate diphosphatase activity"/>
    <property type="evidence" value="ECO:0007669"/>
    <property type="project" value="TreeGrafter"/>
</dbReference>
<dbReference type="InterPro" id="IPR017850">
    <property type="entry name" value="Alkaline_phosphatase_core_sf"/>
</dbReference>
<dbReference type="GO" id="GO:0017111">
    <property type="term" value="F:ribonucleoside triphosphate phosphatase activity"/>
    <property type="evidence" value="ECO:0007669"/>
    <property type="project" value="TreeGrafter"/>
</dbReference>
<dbReference type="STRING" id="4846.A0A367IKH5"/>
<dbReference type="GO" id="GO:0009141">
    <property type="term" value="P:nucleoside triphosphate metabolic process"/>
    <property type="evidence" value="ECO:0007669"/>
    <property type="project" value="TreeGrafter"/>
</dbReference>
<dbReference type="AlphaFoldDB" id="A0A367IKH5"/>
<keyword evidence="2" id="KW-1185">Reference proteome</keyword>
<comment type="caution">
    <text evidence="1">The sequence shown here is derived from an EMBL/GenBank/DDBJ whole genome shotgun (WGS) entry which is preliminary data.</text>
</comment>
<sequence length="281" mass="31972">MWPGSNVKINGVSPDYHIPYARVTTAQDKMDIALNWLDMPIDQRPQSISIYIPQIDQKGHGGGPDGKQLNSVLTDMDNAIGHLMKGLEQRNLDSHVHVVLVSDHGMAAFDKSKLIFYDDIISPESESYLHPREAWPLLGLRPREDAPEYILDQIYSEIEEYTRSHPNPRFQFYRREEIPTRFHYNSTERIAPIVMIPDVGHAIVRSTDKKLPPNGIHGYDNLALEMRAIFAARGPKVQQNYESGATLKPFFNIEVYKFLTTLLNLESAPNNSTLNGNFESK</sequence>
<dbReference type="EMBL" id="PJQM01007442">
    <property type="protein sequence ID" value="RCH78184.1"/>
    <property type="molecule type" value="Genomic_DNA"/>
</dbReference>
<evidence type="ECO:0000313" key="1">
    <source>
        <dbReference type="EMBL" id="RCH78184.1"/>
    </source>
</evidence>
<dbReference type="InterPro" id="IPR002591">
    <property type="entry name" value="Phosphodiest/P_Trfase"/>
</dbReference>
<protein>
    <submittedName>
        <fullName evidence="1">Uncharacterized protein</fullName>
    </submittedName>
</protein>
<proteinExistence type="predicted"/>
<dbReference type="OrthoDB" id="415411at2759"/>
<dbReference type="Proteomes" id="UP000253551">
    <property type="component" value="Unassembled WGS sequence"/>
</dbReference>